<accession>A0A5B7ICG5</accession>
<feature type="region of interest" description="Disordered" evidence="1">
    <location>
        <begin position="1"/>
        <end position="44"/>
    </location>
</feature>
<gene>
    <name evidence="2" type="ORF">E2C01_074472</name>
</gene>
<reference evidence="2 3" key="1">
    <citation type="submission" date="2019-05" db="EMBL/GenBank/DDBJ databases">
        <title>Another draft genome of Portunus trituberculatus and its Hox gene families provides insights of decapod evolution.</title>
        <authorList>
            <person name="Jeong J.-H."/>
            <person name="Song I."/>
            <person name="Kim S."/>
            <person name="Choi T."/>
            <person name="Kim D."/>
            <person name="Ryu S."/>
            <person name="Kim W."/>
        </authorList>
    </citation>
    <scope>NUCLEOTIDE SEQUENCE [LARGE SCALE GENOMIC DNA]</scope>
    <source>
        <tissue evidence="2">Muscle</tissue>
    </source>
</reference>
<organism evidence="2 3">
    <name type="scientific">Portunus trituberculatus</name>
    <name type="common">Swimming crab</name>
    <name type="synonym">Neptunus trituberculatus</name>
    <dbReference type="NCBI Taxonomy" id="210409"/>
    <lineage>
        <taxon>Eukaryota</taxon>
        <taxon>Metazoa</taxon>
        <taxon>Ecdysozoa</taxon>
        <taxon>Arthropoda</taxon>
        <taxon>Crustacea</taxon>
        <taxon>Multicrustacea</taxon>
        <taxon>Malacostraca</taxon>
        <taxon>Eumalacostraca</taxon>
        <taxon>Eucarida</taxon>
        <taxon>Decapoda</taxon>
        <taxon>Pleocyemata</taxon>
        <taxon>Brachyura</taxon>
        <taxon>Eubrachyura</taxon>
        <taxon>Portunoidea</taxon>
        <taxon>Portunidae</taxon>
        <taxon>Portuninae</taxon>
        <taxon>Portunus</taxon>
    </lineage>
</organism>
<proteinExistence type="predicted"/>
<evidence type="ECO:0000313" key="3">
    <source>
        <dbReference type="Proteomes" id="UP000324222"/>
    </source>
</evidence>
<protein>
    <submittedName>
        <fullName evidence="2">Uncharacterized protein</fullName>
    </submittedName>
</protein>
<comment type="caution">
    <text evidence="2">The sequence shown here is derived from an EMBL/GenBank/DDBJ whole genome shotgun (WGS) entry which is preliminary data.</text>
</comment>
<name>A0A5B7ICG5_PORTR</name>
<evidence type="ECO:0000256" key="1">
    <source>
        <dbReference type="SAM" id="MobiDB-lite"/>
    </source>
</evidence>
<sequence length="65" mass="7257">MDNSTLDKIEEHSPFSRPLDNLARILPKGDPATPVEDSPSSTRRCSNLPGVCYSFPTSFSHLNYF</sequence>
<feature type="compositionally biased region" description="Basic and acidic residues" evidence="1">
    <location>
        <begin position="1"/>
        <end position="14"/>
    </location>
</feature>
<evidence type="ECO:0000313" key="2">
    <source>
        <dbReference type="EMBL" id="MPC79915.1"/>
    </source>
</evidence>
<dbReference type="AlphaFoldDB" id="A0A5B7ICG5"/>
<dbReference type="Proteomes" id="UP000324222">
    <property type="component" value="Unassembled WGS sequence"/>
</dbReference>
<dbReference type="EMBL" id="VSRR010052438">
    <property type="protein sequence ID" value="MPC79915.1"/>
    <property type="molecule type" value="Genomic_DNA"/>
</dbReference>
<keyword evidence="3" id="KW-1185">Reference proteome</keyword>